<evidence type="ECO:0000256" key="1">
    <source>
        <dbReference type="SAM" id="SignalP"/>
    </source>
</evidence>
<dbReference type="InterPro" id="IPR021314">
    <property type="entry name" value="DUF2911"/>
</dbReference>
<dbReference type="Pfam" id="PF11138">
    <property type="entry name" value="DUF2911"/>
    <property type="match status" value="1"/>
</dbReference>
<keyword evidence="1" id="KW-0732">Signal</keyword>
<name>A0ABW2MXZ6_9FLAO</name>
<dbReference type="Proteomes" id="UP001596415">
    <property type="component" value="Unassembled WGS sequence"/>
</dbReference>
<accession>A0ABW2MXZ6</accession>
<reference evidence="3" key="1">
    <citation type="journal article" date="2019" name="Int. J. Syst. Evol. Microbiol.">
        <title>The Global Catalogue of Microorganisms (GCM) 10K type strain sequencing project: providing services to taxonomists for standard genome sequencing and annotation.</title>
        <authorList>
            <consortium name="The Broad Institute Genomics Platform"/>
            <consortium name="The Broad Institute Genome Sequencing Center for Infectious Disease"/>
            <person name="Wu L."/>
            <person name="Ma J."/>
        </authorList>
    </citation>
    <scope>NUCLEOTIDE SEQUENCE [LARGE SCALE GENOMIC DNA]</scope>
    <source>
        <strain evidence="3">CGMCC 1.16306</strain>
    </source>
</reference>
<sequence length="182" mass="20477">MKKSNLFTVIALAIVTLFCTNATAQEFKDLDKSPMDVASYPVDYRDANKLMKISYSRPQLKERTLAKLAPNGEVWRTGANEAAELTLYTDMMLGDTMVEAGTYTFYTIPGEDEWTAIISNDLNVWGSYFYKEENDVARITVPVTMADESLEAFSIAMSQAENGIDMHLGWDKVRVTVPFTKK</sequence>
<organism evidence="2 3">
    <name type="scientific">Jejudonia soesokkakensis</name>
    <dbReference type="NCBI Taxonomy" id="1323432"/>
    <lineage>
        <taxon>Bacteria</taxon>
        <taxon>Pseudomonadati</taxon>
        <taxon>Bacteroidota</taxon>
        <taxon>Flavobacteriia</taxon>
        <taxon>Flavobacteriales</taxon>
        <taxon>Flavobacteriaceae</taxon>
        <taxon>Jejudonia</taxon>
    </lineage>
</organism>
<evidence type="ECO:0000313" key="2">
    <source>
        <dbReference type="EMBL" id="MFC7358485.1"/>
    </source>
</evidence>
<gene>
    <name evidence="2" type="ORF">ACFQO1_12360</name>
</gene>
<feature type="chain" id="PRO_5047304754" evidence="1">
    <location>
        <begin position="25"/>
        <end position="182"/>
    </location>
</feature>
<protein>
    <submittedName>
        <fullName evidence="2">DUF2911 domain-containing protein</fullName>
    </submittedName>
</protein>
<dbReference type="RefSeq" id="WP_380218458.1">
    <property type="nucleotide sequence ID" value="NZ_JBHTBN010000007.1"/>
</dbReference>
<proteinExistence type="predicted"/>
<dbReference type="EMBL" id="JBHTBN010000007">
    <property type="protein sequence ID" value="MFC7358485.1"/>
    <property type="molecule type" value="Genomic_DNA"/>
</dbReference>
<comment type="caution">
    <text evidence="2">The sequence shown here is derived from an EMBL/GenBank/DDBJ whole genome shotgun (WGS) entry which is preliminary data.</text>
</comment>
<keyword evidence="3" id="KW-1185">Reference proteome</keyword>
<feature type="signal peptide" evidence="1">
    <location>
        <begin position="1"/>
        <end position="24"/>
    </location>
</feature>
<evidence type="ECO:0000313" key="3">
    <source>
        <dbReference type="Proteomes" id="UP001596415"/>
    </source>
</evidence>